<proteinExistence type="predicted"/>
<dbReference type="InterPro" id="IPR036291">
    <property type="entry name" value="NAD(P)-bd_dom_sf"/>
</dbReference>
<evidence type="ECO:0000313" key="2">
    <source>
        <dbReference type="Proteomes" id="UP001275084"/>
    </source>
</evidence>
<keyword evidence="2" id="KW-1185">Reference proteome</keyword>
<protein>
    <recommendedName>
        <fullName evidence="3">NAD(P)-binding domain-containing protein</fullName>
    </recommendedName>
</protein>
<accession>A0AAJ0HG31</accession>
<evidence type="ECO:0000313" key="1">
    <source>
        <dbReference type="EMBL" id="KAK3349940.1"/>
    </source>
</evidence>
<reference evidence="1" key="2">
    <citation type="submission" date="2023-06" db="EMBL/GenBank/DDBJ databases">
        <authorList>
            <consortium name="Lawrence Berkeley National Laboratory"/>
            <person name="Haridas S."/>
            <person name="Hensen N."/>
            <person name="Bonometti L."/>
            <person name="Westerberg I."/>
            <person name="Brannstrom I.O."/>
            <person name="Guillou S."/>
            <person name="Cros-Aarteil S."/>
            <person name="Calhoun S."/>
            <person name="Kuo A."/>
            <person name="Mondo S."/>
            <person name="Pangilinan J."/>
            <person name="Riley R."/>
            <person name="Labutti K."/>
            <person name="Andreopoulos B."/>
            <person name="Lipzen A."/>
            <person name="Chen C."/>
            <person name="Yanf M."/>
            <person name="Daum C."/>
            <person name="Ng V."/>
            <person name="Clum A."/>
            <person name="Steindorff A."/>
            <person name="Ohm R."/>
            <person name="Martin F."/>
            <person name="Silar P."/>
            <person name="Natvig D."/>
            <person name="Lalanne C."/>
            <person name="Gautier V."/>
            <person name="Ament-Velasquez S.L."/>
            <person name="Kruys A."/>
            <person name="Hutchinson M.I."/>
            <person name="Powell A.J."/>
            <person name="Barry K."/>
            <person name="Miller A.N."/>
            <person name="Grigoriev I.V."/>
            <person name="Debuchy R."/>
            <person name="Gladieux P."/>
            <person name="Thoren M.H."/>
            <person name="Johannesson H."/>
        </authorList>
    </citation>
    <scope>NUCLEOTIDE SEQUENCE</scope>
    <source>
        <strain evidence="1">CBS 955.72</strain>
    </source>
</reference>
<dbReference type="EMBL" id="JAUIQD010000005">
    <property type="protein sequence ID" value="KAK3349940.1"/>
    <property type="molecule type" value="Genomic_DNA"/>
</dbReference>
<comment type="caution">
    <text evidence="1">The sequence shown here is derived from an EMBL/GenBank/DDBJ whole genome shotgun (WGS) entry which is preliminary data.</text>
</comment>
<gene>
    <name evidence="1" type="ORF">B0T25DRAFT_570538</name>
</gene>
<sequence length="245" mass="26547">MKLIIAGASGLVATEIIRQSLRSRDITSVLALARKPVVAPAGTTAADATKLKSVIIDDYETYPDHVKREFSGADACIWTVAITPTKSKTFAFEDVKRICQTSTLAGFRAMAEAGPARPFRFLYMSGSAAERDQTKRPIFLADYLLMRGETENQVLEFAASQQPPSSVQASVAKPGLITGHETVFRSVWGTALRYIGVVPHVSIEELVAAMLHQVKTGFEKDALFGGDLQRIGGQALRDSETAKES</sequence>
<dbReference type="Gene3D" id="3.40.50.720">
    <property type="entry name" value="NAD(P)-binding Rossmann-like Domain"/>
    <property type="match status" value="1"/>
</dbReference>
<name>A0AAJ0HG31_9PEZI</name>
<evidence type="ECO:0008006" key="3">
    <source>
        <dbReference type="Google" id="ProtNLM"/>
    </source>
</evidence>
<dbReference type="Proteomes" id="UP001275084">
    <property type="component" value="Unassembled WGS sequence"/>
</dbReference>
<dbReference type="PANTHER" id="PTHR14097">
    <property type="entry name" value="OXIDOREDUCTASE HTATIP2"/>
    <property type="match status" value="1"/>
</dbReference>
<dbReference type="AlphaFoldDB" id="A0AAJ0HG31"/>
<reference evidence="1" key="1">
    <citation type="journal article" date="2023" name="Mol. Phylogenet. Evol.">
        <title>Genome-scale phylogeny and comparative genomics of the fungal order Sordariales.</title>
        <authorList>
            <person name="Hensen N."/>
            <person name="Bonometti L."/>
            <person name="Westerberg I."/>
            <person name="Brannstrom I.O."/>
            <person name="Guillou S."/>
            <person name="Cros-Aarteil S."/>
            <person name="Calhoun S."/>
            <person name="Haridas S."/>
            <person name="Kuo A."/>
            <person name="Mondo S."/>
            <person name="Pangilinan J."/>
            <person name="Riley R."/>
            <person name="LaButti K."/>
            <person name="Andreopoulos B."/>
            <person name="Lipzen A."/>
            <person name="Chen C."/>
            <person name="Yan M."/>
            <person name="Daum C."/>
            <person name="Ng V."/>
            <person name="Clum A."/>
            <person name="Steindorff A."/>
            <person name="Ohm R.A."/>
            <person name="Martin F."/>
            <person name="Silar P."/>
            <person name="Natvig D.O."/>
            <person name="Lalanne C."/>
            <person name="Gautier V."/>
            <person name="Ament-Velasquez S.L."/>
            <person name="Kruys A."/>
            <person name="Hutchinson M.I."/>
            <person name="Powell A.J."/>
            <person name="Barry K."/>
            <person name="Miller A.N."/>
            <person name="Grigoriev I.V."/>
            <person name="Debuchy R."/>
            <person name="Gladieux P."/>
            <person name="Hiltunen Thoren M."/>
            <person name="Johannesson H."/>
        </authorList>
    </citation>
    <scope>NUCLEOTIDE SEQUENCE</scope>
    <source>
        <strain evidence="1">CBS 955.72</strain>
    </source>
</reference>
<organism evidence="1 2">
    <name type="scientific">Lasiosphaeria hispida</name>
    <dbReference type="NCBI Taxonomy" id="260671"/>
    <lineage>
        <taxon>Eukaryota</taxon>
        <taxon>Fungi</taxon>
        <taxon>Dikarya</taxon>
        <taxon>Ascomycota</taxon>
        <taxon>Pezizomycotina</taxon>
        <taxon>Sordariomycetes</taxon>
        <taxon>Sordariomycetidae</taxon>
        <taxon>Sordariales</taxon>
        <taxon>Lasiosphaeriaceae</taxon>
        <taxon>Lasiosphaeria</taxon>
    </lineage>
</organism>
<dbReference type="SUPFAM" id="SSF51735">
    <property type="entry name" value="NAD(P)-binding Rossmann-fold domains"/>
    <property type="match status" value="1"/>
</dbReference>
<dbReference type="PANTHER" id="PTHR14097:SF9">
    <property type="entry name" value="EPIMERASE, PUTATIVE (AFU_ORTHOLOGUE AFUA_8G07320)-RELATED"/>
    <property type="match status" value="1"/>
</dbReference>